<evidence type="ECO:0000313" key="2">
    <source>
        <dbReference type="EMBL" id="CDX00836.1"/>
    </source>
</evidence>
<dbReference type="InterPro" id="IPR038148">
    <property type="entry name" value="Tn1545/Tn916_Xis"/>
</dbReference>
<dbReference type="Gene3D" id="3.90.105.50">
    <property type="match status" value="1"/>
</dbReference>
<accession>A0A098AYZ2</accession>
<dbReference type="InterPro" id="IPR041657">
    <property type="entry name" value="HTH_17"/>
</dbReference>
<dbReference type="AlphaFoldDB" id="A0A098AYZ2"/>
<dbReference type="RefSeq" id="WP_208925362.1">
    <property type="nucleotide sequence ID" value="NZ_LK996017.1"/>
</dbReference>
<dbReference type="GO" id="GO:0003677">
    <property type="term" value="F:DNA binding"/>
    <property type="evidence" value="ECO:0007669"/>
    <property type="project" value="InterPro"/>
</dbReference>
<evidence type="ECO:0000259" key="1">
    <source>
        <dbReference type="Pfam" id="PF12728"/>
    </source>
</evidence>
<proteinExistence type="predicted"/>
<dbReference type="EMBL" id="LK996017">
    <property type="protein sequence ID" value="CDX00836.1"/>
    <property type="molecule type" value="Genomic_DNA"/>
</dbReference>
<dbReference type="Pfam" id="PF12728">
    <property type="entry name" value="HTH_17"/>
    <property type="match status" value="1"/>
</dbReference>
<dbReference type="InterPro" id="IPR009061">
    <property type="entry name" value="DNA-bd_dom_put_sf"/>
</dbReference>
<gene>
    <name evidence="2" type="ORF">DPCES_0949</name>
</gene>
<dbReference type="SUPFAM" id="SSF46955">
    <property type="entry name" value="Putative DNA-binding domain"/>
    <property type="match status" value="1"/>
</dbReference>
<dbReference type="InterPro" id="IPR010093">
    <property type="entry name" value="SinI_DNA-bd"/>
</dbReference>
<organism evidence="2">
    <name type="scientific">Desulfitobacterium hafniense</name>
    <name type="common">Desulfitobacterium frappieri</name>
    <dbReference type="NCBI Taxonomy" id="49338"/>
    <lineage>
        <taxon>Bacteria</taxon>
        <taxon>Bacillati</taxon>
        <taxon>Bacillota</taxon>
        <taxon>Clostridia</taxon>
        <taxon>Eubacteriales</taxon>
        <taxon>Desulfitobacteriaceae</taxon>
        <taxon>Desulfitobacterium</taxon>
    </lineage>
</organism>
<dbReference type="PATRIC" id="fig|49338.4.peg.1021"/>
<dbReference type="NCBIfam" id="TIGR01764">
    <property type="entry name" value="excise"/>
    <property type="match status" value="1"/>
</dbReference>
<sequence>MENPRITMKAKEAATYLGISYWLLLELVKQRKVPCITVGNRKLFRKDSLDTWLNEQEASSLEVIKTTI</sequence>
<feature type="domain" description="Helix-turn-helix" evidence="1">
    <location>
        <begin position="8"/>
        <end position="56"/>
    </location>
</feature>
<name>A0A098AYZ2_DESHA</name>
<reference evidence="2" key="1">
    <citation type="submission" date="2014-07" db="EMBL/GenBank/DDBJ databases">
        <authorList>
            <person name="Hornung V.Bastian."/>
        </authorList>
    </citation>
    <scope>NUCLEOTIDE SEQUENCE</scope>
    <source>
        <strain evidence="2">PCE-S</strain>
    </source>
</reference>
<protein>
    <submittedName>
        <fullName evidence="2">DNA binding domain, putative</fullName>
    </submittedName>
</protein>